<keyword evidence="2" id="KW-0812">Transmembrane</keyword>
<dbReference type="EMBL" id="CP144914">
    <property type="protein sequence ID" value="WWD79916.1"/>
    <property type="molecule type" value="Genomic_DNA"/>
</dbReference>
<sequence length="67" mass="7247">MNGSGENDSGNTLFSFMKYALLALIVVVVLFFIVNFLLPMIGETEGSSETDNVEISVDLNEDGADNE</sequence>
<keyword evidence="4" id="KW-1185">Reference proteome</keyword>
<name>A0A5C7FHP6_9BACI</name>
<keyword evidence="2" id="KW-1133">Transmembrane helix</keyword>
<dbReference type="RefSeq" id="WP_147802618.1">
    <property type="nucleotide sequence ID" value="NZ_CP144914.1"/>
</dbReference>
<reference evidence="3 4" key="1">
    <citation type="submission" date="2024-01" db="EMBL/GenBank/DDBJ databases">
        <title>Complete Genome Sequence of Alkalicoccus halolimnae BZ-SZ-XJ29T, a Moderately Halophilic Bacterium Isolated from a Salt Lake.</title>
        <authorList>
            <person name="Zhao B."/>
        </authorList>
    </citation>
    <scope>NUCLEOTIDE SEQUENCE [LARGE SCALE GENOMIC DNA]</scope>
    <source>
        <strain evidence="3 4">BZ-SZ-XJ29</strain>
    </source>
</reference>
<organism evidence="3 4">
    <name type="scientific">Alkalicoccus halolimnae</name>
    <dbReference type="NCBI Taxonomy" id="1667239"/>
    <lineage>
        <taxon>Bacteria</taxon>
        <taxon>Bacillati</taxon>
        <taxon>Bacillota</taxon>
        <taxon>Bacilli</taxon>
        <taxon>Bacillales</taxon>
        <taxon>Bacillaceae</taxon>
        <taxon>Alkalicoccus</taxon>
    </lineage>
</organism>
<evidence type="ECO:0008006" key="5">
    <source>
        <dbReference type="Google" id="ProtNLM"/>
    </source>
</evidence>
<evidence type="ECO:0000256" key="2">
    <source>
        <dbReference type="SAM" id="Phobius"/>
    </source>
</evidence>
<feature type="region of interest" description="Disordered" evidence="1">
    <location>
        <begin position="44"/>
        <end position="67"/>
    </location>
</feature>
<proteinExistence type="predicted"/>
<dbReference type="KEGG" id="ahal:FTX54_016225"/>
<feature type="transmembrane region" description="Helical" evidence="2">
    <location>
        <begin position="20"/>
        <end position="38"/>
    </location>
</feature>
<evidence type="ECO:0000256" key="1">
    <source>
        <dbReference type="SAM" id="MobiDB-lite"/>
    </source>
</evidence>
<dbReference type="Proteomes" id="UP000321816">
    <property type="component" value="Chromosome"/>
</dbReference>
<evidence type="ECO:0000313" key="4">
    <source>
        <dbReference type="Proteomes" id="UP000321816"/>
    </source>
</evidence>
<dbReference type="AlphaFoldDB" id="A0A5C7FHP6"/>
<keyword evidence="2" id="KW-0472">Membrane</keyword>
<protein>
    <recommendedName>
        <fullName evidence="5">YtzI protein</fullName>
    </recommendedName>
</protein>
<evidence type="ECO:0000313" key="3">
    <source>
        <dbReference type="EMBL" id="WWD79916.1"/>
    </source>
</evidence>
<gene>
    <name evidence="3" type="ORF">FTX54_016225</name>
</gene>
<accession>A0A5C7FHP6</accession>